<name>A0A9P9IAG0_9PLEO</name>
<evidence type="ECO:0000313" key="10">
    <source>
        <dbReference type="EMBL" id="KAH7112489.1"/>
    </source>
</evidence>
<evidence type="ECO:0000256" key="7">
    <source>
        <dbReference type="RuleBase" id="RU003346"/>
    </source>
</evidence>
<comment type="similarity">
    <text evidence="2 7">Belongs to the major facilitator superfamily. Sugar transporter (TC 2.A.1.1) family.</text>
</comment>
<comment type="subcellular location">
    <subcellularLocation>
        <location evidence="1">Membrane</location>
        <topology evidence="1">Multi-pass membrane protein</topology>
    </subcellularLocation>
</comment>
<dbReference type="InterPro" id="IPR036259">
    <property type="entry name" value="MFS_trans_sf"/>
</dbReference>
<protein>
    <submittedName>
        <fullName evidence="10">General substrate transporter</fullName>
    </submittedName>
</protein>
<dbReference type="FunFam" id="1.20.1250.20:FF:000078">
    <property type="entry name" value="MFS maltose transporter, putative"/>
    <property type="match status" value="1"/>
</dbReference>
<dbReference type="GO" id="GO:0016020">
    <property type="term" value="C:membrane"/>
    <property type="evidence" value="ECO:0007669"/>
    <property type="project" value="UniProtKB-SubCell"/>
</dbReference>
<feature type="transmembrane region" description="Helical" evidence="8">
    <location>
        <begin position="365"/>
        <end position="387"/>
    </location>
</feature>
<dbReference type="PROSITE" id="PS00217">
    <property type="entry name" value="SUGAR_TRANSPORT_2"/>
    <property type="match status" value="1"/>
</dbReference>
<feature type="transmembrane region" description="Helical" evidence="8">
    <location>
        <begin position="124"/>
        <end position="143"/>
    </location>
</feature>
<dbReference type="SUPFAM" id="SSF103473">
    <property type="entry name" value="MFS general substrate transporter"/>
    <property type="match status" value="1"/>
</dbReference>
<dbReference type="Proteomes" id="UP000700596">
    <property type="component" value="Unassembled WGS sequence"/>
</dbReference>
<evidence type="ECO:0000259" key="9">
    <source>
        <dbReference type="PROSITE" id="PS50850"/>
    </source>
</evidence>
<dbReference type="InterPro" id="IPR050360">
    <property type="entry name" value="MFS_Sugar_Transporters"/>
</dbReference>
<comment type="caution">
    <text evidence="10">The sequence shown here is derived from an EMBL/GenBank/DDBJ whole genome shotgun (WGS) entry which is preliminary data.</text>
</comment>
<dbReference type="PANTHER" id="PTHR48022:SF51">
    <property type="entry name" value="ALPHA-GLUCOSIDE TRANSPORTER, PUTATIVE (AFU_ORTHOLOGUE AFUA_6G11920)-RELATED"/>
    <property type="match status" value="1"/>
</dbReference>
<keyword evidence="3 7" id="KW-0813">Transport</keyword>
<keyword evidence="6 8" id="KW-0472">Membrane</keyword>
<feature type="transmembrane region" description="Helical" evidence="8">
    <location>
        <begin position="302"/>
        <end position="324"/>
    </location>
</feature>
<evidence type="ECO:0000256" key="1">
    <source>
        <dbReference type="ARBA" id="ARBA00004141"/>
    </source>
</evidence>
<dbReference type="InterPro" id="IPR005829">
    <property type="entry name" value="Sugar_transporter_CS"/>
</dbReference>
<proteinExistence type="inferred from homology"/>
<feature type="transmembrane region" description="Helical" evidence="8">
    <location>
        <begin position="183"/>
        <end position="203"/>
    </location>
</feature>
<feature type="transmembrane region" description="Helical" evidence="8">
    <location>
        <begin position="49"/>
        <end position="74"/>
    </location>
</feature>
<feature type="transmembrane region" description="Helical" evidence="8">
    <location>
        <begin position="336"/>
        <end position="358"/>
    </location>
</feature>
<evidence type="ECO:0000256" key="3">
    <source>
        <dbReference type="ARBA" id="ARBA00022448"/>
    </source>
</evidence>
<keyword evidence="5 8" id="KW-1133">Transmembrane helix</keyword>
<evidence type="ECO:0000256" key="6">
    <source>
        <dbReference type="ARBA" id="ARBA00023136"/>
    </source>
</evidence>
<dbReference type="PROSITE" id="PS50850">
    <property type="entry name" value="MFS"/>
    <property type="match status" value="1"/>
</dbReference>
<dbReference type="EMBL" id="JAGMWT010000021">
    <property type="protein sequence ID" value="KAH7112489.1"/>
    <property type="molecule type" value="Genomic_DNA"/>
</dbReference>
<feature type="transmembrane region" description="Helical" evidence="8">
    <location>
        <begin position="432"/>
        <end position="456"/>
    </location>
</feature>
<feature type="transmembrane region" description="Helical" evidence="8">
    <location>
        <begin position="94"/>
        <end position="117"/>
    </location>
</feature>
<dbReference type="GO" id="GO:0005351">
    <property type="term" value="F:carbohydrate:proton symporter activity"/>
    <property type="evidence" value="ECO:0007669"/>
    <property type="project" value="TreeGrafter"/>
</dbReference>
<evidence type="ECO:0000313" key="11">
    <source>
        <dbReference type="Proteomes" id="UP000700596"/>
    </source>
</evidence>
<feature type="domain" description="Major facilitator superfamily (MFS) profile" evidence="9">
    <location>
        <begin position="49"/>
        <end position="490"/>
    </location>
</feature>
<evidence type="ECO:0000256" key="5">
    <source>
        <dbReference type="ARBA" id="ARBA00022989"/>
    </source>
</evidence>
<dbReference type="AlphaFoldDB" id="A0A9P9IAG0"/>
<evidence type="ECO:0000256" key="8">
    <source>
        <dbReference type="SAM" id="Phobius"/>
    </source>
</evidence>
<feature type="transmembrane region" description="Helical" evidence="8">
    <location>
        <begin position="468"/>
        <end position="486"/>
    </location>
</feature>
<gene>
    <name evidence="10" type="ORF">B0J11DRAFT_585456</name>
</gene>
<dbReference type="InterPro" id="IPR003663">
    <property type="entry name" value="Sugar/inositol_transpt"/>
</dbReference>
<sequence>MGDKPNDVKVESLHIDDIEASITKPQHVKVDEKLTAFQSIKAFPVATAWCCYMLFICIMWGYDGLAGAIVLSIPRFRQDYGYPYNGDYVVSANWQLGFTSASLFGLIFGGAATGYLSERWGQKICVSVAYVLTIAGVFAQWFSPGDLPLFFAGKLLTGIPLGVFLTVAPIYTSEVAPPALRGAMVAAVNFSIVVGQLIGYGVMREVQAIDGPNSYRIMYATQWGFAAIGIALIGFLPESPIRLVARGKEELARSSILKLYPSGTDVEEKLAEIKAVLFHNNQERAGTYKECFNAKNRLRTTIALSVFFFQASSGVGWVVGYMGYFMQISGMQGLEVFDATVGIAGAMAVGTMVSWDLVERLGRRWTILSGMFLCTLSLGLIGILSLFVSKGREVVLTQVAFMAFWAFMYQASIGSVGYTMMAEVPTSHLRGIVQSMATMVNGLANAIWSLSLPYMINPDEANMGGKVAFIFFALLLLGDAFAFFYYPETKGRSFEEIDELFERGISPRQFASTKLD</sequence>
<reference evidence="10" key="1">
    <citation type="journal article" date="2021" name="Nat. Commun.">
        <title>Genetic determinants of endophytism in the Arabidopsis root mycobiome.</title>
        <authorList>
            <person name="Mesny F."/>
            <person name="Miyauchi S."/>
            <person name="Thiergart T."/>
            <person name="Pickel B."/>
            <person name="Atanasova L."/>
            <person name="Karlsson M."/>
            <person name="Huettel B."/>
            <person name="Barry K.W."/>
            <person name="Haridas S."/>
            <person name="Chen C."/>
            <person name="Bauer D."/>
            <person name="Andreopoulos W."/>
            <person name="Pangilinan J."/>
            <person name="LaButti K."/>
            <person name="Riley R."/>
            <person name="Lipzen A."/>
            <person name="Clum A."/>
            <person name="Drula E."/>
            <person name="Henrissat B."/>
            <person name="Kohler A."/>
            <person name="Grigoriev I.V."/>
            <person name="Martin F.M."/>
            <person name="Hacquard S."/>
        </authorList>
    </citation>
    <scope>NUCLEOTIDE SEQUENCE</scope>
    <source>
        <strain evidence="10">MPI-CAGE-CH-0243</strain>
    </source>
</reference>
<dbReference type="InterPro" id="IPR020846">
    <property type="entry name" value="MFS_dom"/>
</dbReference>
<evidence type="ECO:0000256" key="2">
    <source>
        <dbReference type="ARBA" id="ARBA00010992"/>
    </source>
</evidence>
<feature type="transmembrane region" description="Helical" evidence="8">
    <location>
        <begin position="399"/>
        <end position="420"/>
    </location>
</feature>
<feature type="transmembrane region" description="Helical" evidence="8">
    <location>
        <begin position="149"/>
        <end position="171"/>
    </location>
</feature>
<evidence type="ECO:0000256" key="4">
    <source>
        <dbReference type="ARBA" id="ARBA00022692"/>
    </source>
</evidence>
<keyword evidence="4 8" id="KW-0812">Transmembrane</keyword>
<dbReference type="Pfam" id="PF00083">
    <property type="entry name" value="Sugar_tr"/>
    <property type="match status" value="1"/>
</dbReference>
<dbReference type="InterPro" id="IPR005828">
    <property type="entry name" value="MFS_sugar_transport-like"/>
</dbReference>
<dbReference type="OrthoDB" id="6612291at2759"/>
<dbReference type="PANTHER" id="PTHR48022">
    <property type="entry name" value="PLASTIDIC GLUCOSE TRANSPORTER 4"/>
    <property type="match status" value="1"/>
</dbReference>
<dbReference type="NCBIfam" id="TIGR00879">
    <property type="entry name" value="SP"/>
    <property type="match status" value="1"/>
</dbReference>
<accession>A0A9P9IAG0</accession>
<feature type="transmembrane region" description="Helical" evidence="8">
    <location>
        <begin position="215"/>
        <end position="236"/>
    </location>
</feature>
<dbReference type="Gene3D" id="1.20.1250.20">
    <property type="entry name" value="MFS general substrate transporter like domains"/>
    <property type="match status" value="1"/>
</dbReference>
<keyword evidence="11" id="KW-1185">Reference proteome</keyword>
<organism evidence="10 11">
    <name type="scientific">Dendryphion nanum</name>
    <dbReference type="NCBI Taxonomy" id="256645"/>
    <lineage>
        <taxon>Eukaryota</taxon>
        <taxon>Fungi</taxon>
        <taxon>Dikarya</taxon>
        <taxon>Ascomycota</taxon>
        <taxon>Pezizomycotina</taxon>
        <taxon>Dothideomycetes</taxon>
        <taxon>Pleosporomycetidae</taxon>
        <taxon>Pleosporales</taxon>
        <taxon>Torulaceae</taxon>
        <taxon>Dendryphion</taxon>
    </lineage>
</organism>